<dbReference type="CDD" id="cd23081">
    <property type="entry name" value="cpPDZ_EcRseP-like"/>
    <property type="match status" value="1"/>
</dbReference>
<dbReference type="InterPro" id="IPR001478">
    <property type="entry name" value="PDZ"/>
</dbReference>
<dbReference type="InterPro" id="IPR004387">
    <property type="entry name" value="Pept_M50_Zn"/>
</dbReference>
<dbReference type="EC" id="3.4.24.-" evidence="11"/>
<comment type="subcellular location">
    <subcellularLocation>
        <location evidence="2">Membrane</location>
        <topology evidence="2">Multi-pass membrane protein</topology>
    </subcellularLocation>
</comment>
<dbReference type="Pfam" id="PF02163">
    <property type="entry name" value="Peptidase_M50"/>
    <property type="match status" value="1"/>
</dbReference>
<name>A0ABW2RL67_9BACL</name>
<evidence type="ECO:0000259" key="12">
    <source>
        <dbReference type="PROSITE" id="PS50106"/>
    </source>
</evidence>
<dbReference type="SMART" id="SM00228">
    <property type="entry name" value="PDZ"/>
    <property type="match status" value="1"/>
</dbReference>
<evidence type="ECO:0000256" key="10">
    <source>
        <dbReference type="ARBA" id="ARBA00023136"/>
    </source>
</evidence>
<evidence type="ECO:0000256" key="3">
    <source>
        <dbReference type="ARBA" id="ARBA00007931"/>
    </source>
</evidence>
<evidence type="ECO:0000256" key="11">
    <source>
        <dbReference type="RuleBase" id="RU362031"/>
    </source>
</evidence>
<proteinExistence type="inferred from homology"/>
<evidence type="ECO:0000256" key="6">
    <source>
        <dbReference type="ARBA" id="ARBA00022801"/>
    </source>
</evidence>
<evidence type="ECO:0000256" key="4">
    <source>
        <dbReference type="ARBA" id="ARBA00022670"/>
    </source>
</evidence>
<feature type="domain" description="PDZ" evidence="12">
    <location>
        <begin position="203"/>
        <end position="234"/>
    </location>
</feature>
<dbReference type="InterPro" id="IPR036034">
    <property type="entry name" value="PDZ_sf"/>
</dbReference>
<dbReference type="Pfam" id="PF17820">
    <property type="entry name" value="PDZ_6"/>
    <property type="match status" value="1"/>
</dbReference>
<dbReference type="EMBL" id="JBHTBW010000032">
    <property type="protein sequence ID" value="MFC7441719.1"/>
    <property type="molecule type" value="Genomic_DNA"/>
</dbReference>
<dbReference type="CDD" id="cd06163">
    <property type="entry name" value="S2P-M50_PDZ_RseP-like"/>
    <property type="match status" value="1"/>
</dbReference>
<evidence type="ECO:0000256" key="8">
    <source>
        <dbReference type="ARBA" id="ARBA00022989"/>
    </source>
</evidence>
<dbReference type="NCBIfam" id="TIGR00054">
    <property type="entry name" value="RIP metalloprotease RseP"/>
    <property type="match status" value="1"/>
</dbReference>
<dbReference type="PANTHER" id="PTHR42837">
    <property type="entry name" value="REGULATOR OF SIGMA-E PROTEASE RSEP"/>
    <property type="match status" value="1"/>
</dbReference>
<comment type="cofactor">
    <cofactor evidence="1 11">
        <name>Zn(2+)</name>
        <dbReference type="ChEBI" id="CHEBI:29105"/>
    </cofactor>
</comment>
<evidence type="ECO:0000256" key="1">
    <source>
        <dbReference type="ARBA" id="ARBA00001947"/>
    </source>
</evidence>
<dbReference type="SUPFAM" id="SSF50156">
    <property type="entry name" value="PDZ domain-like"/>
    <property type="match status" value="1"/>
</dbReference>
<comment type="caution">
    <text evidence="13">The sequence shown here is derived from an EMBL/GenBank/DDBJ whole genome shotgun (WGS) entry which is preliminary data.</text>
</comment>
<dbReference type="PANTHER" id="PTHR42837:SF2">
    <property type="entry name" value="MEMBRANE METALLOPROTEASE ARASP2, CHLOROPLASTIC-RELATED"/>
    <property type="match status" value="1"/>
</dbReference>
<evidence type="ECO:0000256" key="9">
    <source>
        <dbReference type="ARBA" id="ARBA00023049"/>
    </source>
</evidence>
<keyword evidence="6 11" id="KW-0378">Hydrolase</keyword>
<keyword evidence="4" id="KW-0645">Protease</keyword>
<dbReference type="Proteomes" id="UP001596500">
    <property type="component" value="Unassembled WGS sequence"/>
</dbReference>
<feature type="transmembrane region" description="Helical" evidence="11">
    <location>
        <begin position="170"/>
        <end position="191"/>
    </location>
</feature>
<keyword evidence="5 11" id="KW-0812">Transmembrane</keyword>
<dbReference type="Gene3D" id="2.30.42.10">
    <property type="match status" value="1"/>
</dbReference>
<dbReference type="InterPro" id="IPR008915">
    <property type="entry name" value="Peptidase_M50"/>
</dbReference>
<evidence type="ECO:0000256" key="2">
    <source>
        <dbReference type="ARBA" id="ARBA00004141"/>
    </source>
</evidence>
<evidence type="ECO:0000256" key="7">
    <source>
        <dbReference type="ARBA" id="ARBA00022833"/>
    </source>
</evidence>
<feature type="transmembrane region" description="Helical" evidence="11">
    <location>
        <begin position="392"/>
        <end position="411"/>
    </location>
</feature>
<comment type="similarity">
    <text evidence="3 11">Belongs to the peptidase M50B family.</text>
</comment>
<dbReference type="GO" id="GO:0008237">
    <property type="term" value="F:metallopeptidase activity"/>
    <property type="evidence" value="ECO:0007669"/>
    <property type="project" value="UniProtKB-KW"/>
</dbReference>
<dbReference type="InterPro" id="IPR041489">
    <property type="entry name" value="PDZ_6"/>
</dbReference>
<keyword evidence="7 11" id="KW-0862">Zinc</keyword>
<protein>
    <recommendedName>
        <fullName evidence="11">Zinc metalloprotease</fullName>
        <ecNumber evidence="11">3.4.24.-</ecNumber>
    </recommendedName>
</protein>
<evidence type="ECO:0000313" key="13">
    <source>
        <dbReference type="EMBL" id="MFC7441719.1"/>
    </source>
</evidence>
<dbReference type="PROSITE" id="PS50106">
    <property type="entry name" value="PDZ"/>
    <property type="match status" value="1"/>
</dbReference>
<accession>A0ABW2RL67</accession>
<reference evidence="14" key="1">
    <citation type="journal article" date="2019" name="Int. J. Syst. Evol. Microbiol.">
        <title>The Global Catalogue of Microorganisms (GCM) 10K type strain sequencing project: providing services to taxonomists for standard genome sequencing and annotation.</title>
        <authorList>
            <consortium name="The Broad Institute Genomics Platform"/>
            <consortium name="The Broad Institute Genome Sequencing Center for Infectious Disease"/>
            <person name="Wu L."/>
            <person name="Ma J."/>
        </authorList>
    </citation>
    <scope>NUCLEOTIDE SEQUENCE [LARGE SCALE GENOMIC DNA]</scope>
    <source>
        <strain evidence="14">CGMCC 1.12942</strain>
    </source>
</reference>
<keyword evidence="9 11" id="KW-0482">Metalloprotease</keyword>
<gene>
    <name evidence="13" type="primary">rseP</name>
    <name evidence="13" type="ORF">ACFQNG_11405</name>
</gene>
<keyword evidence="10 11" id="KW-0472">Membrane</keyword>
<keyword evidence="14" id="KW-1185">Reference proteome</keyword>
<dbReference type="RefSeq" id="WP_379865110.1">
    <property type="nucleotide sequence ID" value="NZ_JBHTBW010000032.1"/>
</dbReference>
<keyword evidence="11" id="KW-0479">Metal-binding</keyword>
<sequence>MQTVIVFILVLSLLVFIHELGHFLFAKRAGILVREFAIGFGPKIFTKIHGETIYSIRALPLGGFVRMAGEDAELVELKTGSLIYATQTADGKLDHLYLYEPPQLDQAVVMGWVVKADLEKELYIVLEDQVQREHKYPLHRQALIHYDEKNFMQIAPLDRQFGSKTVGQKALAIFAGPLFNIILTVILFAVLTLMSGIEDRLPVDQVMPNAPAAKAGIKAGDLITAVNGKEVRNMDQLRYALMESKGNEVTVTVKRGGETLQYPLTPQKKGELYQIGVQFRQDEMKREASFGEAVGAGFTKTYDWTVMIVDSLGNLVTGQMSVQSLGGPVQMGNITGKAAQSGIEPLIQITALLSLNLGIFNLLPIPALDGSRLVFIGLEAIRRRPIDPNKESMVHFVGFALLMMLMIFVTYNDIKKIFFS</sequence>
<evidence type="ECO:0000256" key="5">
    <source>
        <dbReference type="ARBA" id="ARBA00022692"/>
    </source>
</evidence>
<organism evidence="13 14">
    <name type="scientific">Laceyella putida</name>
    <dbReference type="NCBI Taxonomy" id="110101"/>
    <lineage>
        <taxon>Bacteria</taxon>
        <taxon>Bacillati</taxon>
        <taxon>Bacillota</taxon>
        <taxon>Bacilli</taxon>
        <taxon>Bacillales</taxon>
        <taxon>Thermoactinomycetaceae</taxon>
        <taxon>Laceyella</taxon>
    </lineage>
</organism>
<keyword evidence="8 11" id="KW-1133">Transmembrane helix</keyword>
<evidence type="ECO:0000313" key="14">
    <source>
        <dbReference type="Proteomes" id="UP001596500"/>
    </source>
</evidence>